<sequence>MRSKVIRVVEYFYMCVMMSVKFWWLIIRNFVICGIAAGIHGVMAYFASPKEEKDLHQKVNSDVHFKLNNVQFLSAAVMLLLSLCWTAGILLRRTPNMVLSAAFWILAIWSILVLTYLTELGIVATVNEFNDDKKYYLRGIVLFIRCPQLTLTTMVLWVVTGLLIAKQPVIGVLVMPGLLMAVVSSMYKKLEKQQLLPN</sequence>
<accession>A0A0R1VM16</accession>
<keyword evidence="1" id="KW-0812">Transmembrane</keyword>
<proteinExistence type="predicted"/>
<protein>
    <submittedName>
        <fullName evidence="2">Uncharacterized protein</fullName>
    </submittedName>
</protein>
<feature type="transmembrane region" description="Helical" evidence="1">
    <location>
        <begin position="139"/>
        <end position="163"/>
    </location>
</feature>
<feature type="transmembrane region" description="Helical" evidence="1">
    <location>
        <begin position="169"/>
        <end position="187"/>
    </location>
</feature>
<organism evidence="2 3">
    <name type="scientific">Lactobacillus kitasatonis DSM 16761 = JCM 1039</name>
    <dbReference type="NCBI Taxonomy" id="1423767"/>
    <lineage>
        <taxon>Bacteria</taxon>
        <taxon>Bacillati</taxon>
        <taxon>Bacillota</taxon>
        <taxon>Bacilli</taxon>
        <taxon>Lactobacillales</taxon>
        <taxon>Lactobacillaceae</taxon>
        <taxon>Lactobacillus</taxon>
    </lineage>
</organism>
<evidence type="ECO:0000313" key="3">
    <source>
        <dbReference type="Proteomes" id="UP000051307"/>
    </source>
</evidence>
<feature type="transmembrane region" description="Helical" evidence="1">
    <location>
        <begin position="97"/>
        <end position="118"/>
    </location>
</feature>
<dbReference type="Proteomes" id="UP000051307">
    <property type="component" value="Unassembled WGS sequence"/>
</dbReference>
<dbReference type="RefSeq" id="WP_155831145.1">
    <property type="nucleotide sequence ID" value="NZ_BALU01000009.1"/>
</dbReference>
<feature type="transmembrane region" description="Helical" evidence="1">
    <location>
        <begin position="22"/>
        <end position="46"/>
    </location>
</feature>
<name>A0A0R1VM16_9LACO</name>
<reference evidence="2 3" key="1">
    <citation type="journal article" date="2015" name="Genome Announc.">
        <title>Expanding the biotechnology potential of lactobacilli through comparative genomics of 213 strains and associated genera.</title>
        <authorList>
            <person name="Sun Z."/>
            <person name="Harris H.M."/>
            <person name="McCann A."/>
            <person name="Guo C."/>
            <person name="Argimon S."/>
            <person name="Zhang W."/>
            <person name="Yang X."/>
            <person name="Jeffery I.B."/>
            <person name="Cooney J.C."/>
            <person name="Kagawa T.F."/>
            <person name="Liu W."/>
            <person name="Song Y."/>
            <person name="Salvetti E."/>
            <person name="Wrobel A."/>
            <person name="Rasinkangas P."/>
            <person name="Parkhill J."/>
            <person name="Rea M.C."/>
            <person name="O'Sullivan O."/>
            <person name="Ritari J."/>
            <person name="Douillard F.P."/>
            <person name="Paul Ross R."/>
            <person name="Yang R."/>
            <person name="Briner A.E."/>
            <person name="Felis G.E."/>
            <person name="de Vos W.M."/>
            <person name="Barrangou R."/>
            <person name="Klaenhammer T.R."/>
            <person name="Caufield P.W."/>
            <person name="Cui Y."/>
            <person name="Zhang H."/>
            <person name="O'Toole P.W."/>
        </authorList>
    </citation>
    <scope>NUCLEOTIDE SEQUENCE [LARGE SCALE GENOMIC DNA]</scope>
    <source>
        <strain evidence="2 3">DSM 16761</strain>
    </source>
</reference>
<keyword evidence="1" id="KW-1133">Transmembrane helix</keyword>
<comment type="caution">
    <text evidence="2">The sequence shown here is derived from an EMBL/GenBank/DDBJ whole genome shotgun (WGS) entry which is preliminary data.</text>
</comment>
<dbReference type="eggNOG" id="ENOG5031KAM">
    <property type="taxonomic scope" value="Bacteria"/>
</dbReference>
<gene>
    <name evidence="2" type="ORF">FC59_GL000468</name>
</gene>
<dbReference type="EMBL" id="AZFU01000017">
    <property type="protein sequence ID" value="KRM04779.1"/>
    <property type="molecule type" value="Genomic_DNA"/>
</dbReference>
<feature type="transmembrane region" description="Helical" evidence="1">
    <location>
        <begin position="67"/>
        <end position="91"/>
    </location>
</feature>
<dbReference type="AlphaFoldDB" id="A0A0R1VM16"/>
<keyword evidence="1" id="KW-0472">Membrane</keyword>
<dbReference type="OrthoDB" id="9950177at2"/>
<evidence type="ECO:0000313" key="2">
    <source>
        <dbReference type="EMBL" id="KRM04779.1"/>
    </source>
</evidence>
<dbReference type="PATRIC" id="fig|1423767.3.peg.484"/>
<evidence type="ECO:0000256" key="1">
    <source>
        <dbReference type="SAM" id="Phobius"/>
    </source>
</evidence>